<keyword evidence="3" id="KW-1185">Reference proteome</keyword>
<gene>
    <name evidence="2" type="ORF">TIFTF001_032608</name>
</gene>
<reference evidence="2" key="1">
    <citation type="submission" date="2023-07" db="EMBL/GenBank/DDBJ databases">
        <title>draft genome sequence of fig (Ficus carica).</title>
        <authorList>
            <person name="Takahashi T."/>
            <person name="Nishimura K."/>
        </authorList>
    </citation>
    <scope>NUCLEOTIDE SEQUENCE</scope>
</reference>
<sequence length="181" mass="20369">MAVHGLTNLFRVRVRRRLLVGHRTPSPREDAFGLHGDNFDGEIASWLKGMSFDLFDRVVWLVTGVVSMEDLTEREVLIGALSSMRHVIPFREDLNRKSAYSYQEFLKNARGFITNEETKRLGSNEASQVNNPPNNNADQLFGRPNNKRARDDSSDNADNTAGRGQNHSSNPPKDLTSMLSP</sequence>
<dbReference type="Proteomes" id="UP001187192">
    <property type="component" value="Unassembled WGS sequence"/>
</dbReference>
<feature type="region of interest" description="Disordered" evidence="1">
    <location>
        <begin position="122"/>
        <end position="181"/>
    </location>
</feature>
<evidence type="ECO:0000256" key="1">
    <source>
        <dbReference type="SAM" id="MobiDB-lite"/>
    </source>
</evidence>
<dbReference type="EMBL" id="BTGU01000151">
    <property type="protein sequence ID" value="GMN63529.1"/>
    <property type="molecule type" value="Genomic_DNA"/>
</dbReference>
<comment type="caution">
    <text evidence="2">The sequence shown here is derived from an EMBL/GenBank/DDBJ whole genome shotgun (WGS) entry which is preliminary data.</text>
</comment>
<name>A0AA88J614_FICCA</name>
<accession>A0AA88J614</accession>
<evidence type="ECO:0000313" key="3">
    <source>
        <dbReference type="Proteomes" id="UP001187192"/>
    </source>
</evidence>
<protein>
    <submittedName>
        <fullName evidence="2">Uncharacterized protein</fullName>
    </submittedName>
</protein>
<feature type="compositionally biased region" description="Polar residues" evidence="1">
    <location>
        <begin position="124"/>
        <end position="138"/>
    </location>
</feature>
<feature type="compositionally biased region" description="Polar residues" evidence="1">
    <location>
        <begin position="156"/>
        <end position="181"/>
    </location>
</feature>
<dbReference type="AlphaFoldDB" id="A0AA88J614"/>
<evidence type="ECO:0000313" key="2">
    <source>
        <dbReference type="EMBL" id="GMN63529.1"/>
    </source>
</evidence>
<proteinExistence type="predicted"/>
<organism evidence="2 3">
    <name type="scientific">Ficus carica</name>
    <name type="common">Common fig</name>
    <dbReference type="NCBI Taxonomy" id="3494"/>
    <lineage>
        <taxon>Eukaryota</taxon>
        <taxon>Viridiplantae</taxon>
        <taxon>Streptophyta</taxon>
        <taxon>Embryophyta</taxon>
        <taxon>Tracheophyta</taxon>
        <taxon>Spermatophyta</taxon>
        <taxon>Magnoliopsida</taxon>
        <taxon>eudicotyledons</taxon>
        <taxon>Gunneridae</taxon>
        <taxon>Pentapetalae</taxon>
        <taxon>rosids</taxon>
        <taxon>fabids</taxon>
        <taxon>Rosales</taxon>
        <taxon>Moraceae</taxon>
        <taxon>Ficeae</taxon>
        <taxon>Ficus</taxon>
    </lineage>
</organism>